<evidence type="ECO:0000313" key="2">
    <source>
        <dbReference type="EMBL" id="GGC38511.1"/>
    </source>
</evidence>
<reference evidence="3" key="1">
    <citation type="journal article" date="2019" name="Int. J. Syst. Evol. Microbiol.">
        <title>The Global Catalogue of Microorganisms (GCM) 10K type strain sequencing project: providing services to taxonomists for standard genome sequencing and annotation.</title>
        <authorList>
            <consortium name="The Broad Institute Genomics Platform"/>
            <consortium name="The Broad Institute Genome Sequencing Center for Infectious Disease"/>
            <person name="Wu L."/>
            <person name="Ma J."/>
        </authorList>
    </citation>
    <scope>NUCLEOTIDE SEQUENCE [LARGE SCALE GENOMIC DNA]</scope>
    <source>
        <strain evidence="3">CGMCC 1.15342</strain>
    </source>
</reference>
<dbReference type="PROSITE" id="PS51257">
    <property type="entry name" value="PROKAR_LIPOPROTEIN"/>
    <property type="match status" value="1"/>
</dbReference>
<dbReference type="InterPro" id="IPR036249">
    <property type="entry name" value="Thioredoxin-like_sf"/>
</dbReference>
<keyword evidence="3" id="KW-1185">Reference proteome</keyword>
<protein>
    <recommendedName>
        <fullName evidence="1">Thioredoxin domain-containing protein</fullName>
    </recommendedName>
</protein>
<dbReference type="CDD" id="cd02966">
    <property type="entry name" value="TlpA_like_family"/>
    <property type="match status" value="1"/>
</dbReference>
<dbReference type="Proteomes" id="UP000597338">
    <property type="component" value="Unassembled WGS sequence"/>
</dbReference>
<dbReference type="RefSeq" id="WP_188752588.1">
    <property type="nucleotide sequence ID" value="NZ_BMIK01000013.1"/>
</dbReference>
<evidence type="ECO:0000313" key="3">
    <source>
        <dbReference type="Proteomes" id="UP000597338"/>
    </source>
</evidence>
<proteinExistence type="predicted"/>
<dbReference type="EMBL" id="BMIK01000013">
    <property type="protein sequence ID" value="GGC38511.1"/>
    <property type="molecule type" value="Genomic_DNA"/>
</dbReference>
<feature type="domain" description="Thioredoxin" evidence="1">
    <location>
        <begin position="364"/>
        <end position="514"/>
    </location>
</feature>
<dbReference type="Gene3D" id="3.40.30.10">
    <property type="entry name" value="Glutaredoxin"/>
    <property type="match status" value="1"/>
</dbReference>
<dbReference type="InterPro" id="IPR013766">
    <property type="entry name" value="Thioredoxin_domain"/>
</dbReference>
<name>A0ABQ1MD73_9SPHI</name>
<dbReference type="PANTHER" id="PTHR42852:SF13">
    <property type="entry name" value="PROTEIN DIPZ"/>
    <property type="match status" value="1"/>
</dbReference>
<accession>A0ABQ1MD73</accession>
<gene>
    <name evidence="2" type="ORF">GCM10011386_33270</name>
</gene>
<evidence type="ECO:0000259" key="1">
    <source>
        <dbReference type="PROSITE" id="PS51352"/>
    </source>
</evidence>
<dbReference type="InterPro" id="IPR050553">
    <property type="entry name" value="Thioredoxin_ResA/DsbE_sf"/>
</dbReference>
<dbReference type="SUPFAM" id="SSF52833">
    <property type="entry name" value="Thioredoxin-like"/>
    <property type="match status" value="1"/>
</dbReference>
<dbReference type="PANTHER" id="PTHR42852">
    <property type="entry name" value="THIOL:DISULFIDE INTERCHANGE PROTEIN DSBE"/>
    <property type="match status" value="1"/>
</dbReference>
<comment type="caution">
    <text evidence="2">The sequence shown here is derived from an EMBL/GenBank/DDBJ whole genome shotgun (WGS) entry which is preliminary data.</text>
</comment>
<organism evidence="2 3">
    <name type="scientific">Parapedobacter defluvii</name>
    <dbReference type="NCBI Taxonomy" id="2045106"/>
    <lineage>
        <taxon>Bacteria</taxon>
        <taxon>Pseudomonadati</taxon>
        <taxon>Bacteroidota</taxon>
        <taxon>Sphingobacteriia</taxon>
        <taxon>Sphingobacteriales</taxon>
        <taxon>Sphingobacteriaceae</taxon>
        <taxon>Parapedobacter</taxon>
    </lineage>
</organism>
<dbReference type="PROSITE" id="PS51352">
    <property type="entry name" value="THIOREDOXIN_2"/>
    <property type="match status" value="1"/>
</dbReference>
<dbReference type="InterPro" id="IPR013740">
    <property type="entry name" value="Redoxin"/>
</dbReference>
<sequence length="516" mass="58751">MKYLNMMGLVAILYSCDVKADTTNNCQRVNAGGLSAIIEVEIADSNASHTKGELLIRLNDYLSFRYPNNIHTRTYVKKVNNQDLHRFPVQLSDRTNFMEVDYMSPVGNGSVKRSGFFLKQFAFLIRDGDSIRIRINKDSLGFRGKGAVRLNLQLGLESIENDYKFDANNMDSNAAAYVQRFITLRKKIAEQQITLLNGYKDSVEQEVYNRLYFDIIGRRNLTLISVVNAMMVGGASIEKEEKDRFNRVAYQILMESLPDFDVPFSDDWHQSPYFMDYLLFKELFLIKQMAFGTKDSKEIAVTEDELYRILTEKYAGRIKERLLLMGASYLIRNELPSENYLHDISRDITTWPYRDLALSLYANRGVGKLAYEFSLPDSSGNLVNLADFHGKAVVVDFWFTGCIPCRNLKKMMEPIISYYKKKEVVFITISVDKSIEFWKEKGIKSGLYTHKGGIDLITNGQGQNAPIVKHYNLTGYPSLLIIDKKGKLISASPPRPSSNDNIAKLKSLIDLAIDGG</sequence>
<dbReference type="Pfam" id="PF08534">
    <property type="entry name" value="Redoxin"/>
    <property type="match status" value="1"/>
</dbReference>